<dbReference type="EMBL" id="JBEUWX010000003">
    <property type="protein sequence ID" value="MFA9950931.1"/>
    <property type="molecule type" value="Genomic_DNA"/>
</dbReference>
<organism evidence="2 3">
    <name type="scientific">Dentiradicibacter hellwigii</name>
    <dbReference type="NCBI Taxonomy" id="3149053"/>
    <lineage>
        <taxon>Bacteria</taxon>
        <taxon>Pseudomonadati</taxon>
        <taxon>Pseudomonadota</taxon>
        <taxon>Betaproteobacteria</taxon>
        <taxon>Rhodocyclales</taxon>
        <taxon>Rhodocyclaceae</taxon>
        <taxon>Dentiradicibacter</taxon>
    </lineage>
</organism>
<feature type="region of interest" description="Disordered" evidence="1">
    <location>
        <begin position="64"/>
        <end position="85"/>
    </location>
</feature>
<evidence type="ECO:0000313" key="2">
    <source>
        <dbReference type="EMBL" id="MFA9950931.1"/>
    </source>
</evidence>
<dbReference type="Proteomes" id="UP001574673">
    <property type="component" value="Unassembled WGS sequence"/>
</dbReference>
<comment type="caution">
    <text evidence="2">The sequence shown here is derived from an EMBL/GenBank/DDBJ whole genome shotgun (WGS) entry which is preliminary data.</text>
</comment>
<sequence length="85" mass="9238">MTTPRIFKIPHRPLRQQLLSAPQAAAAMLYGTTVMGYFLRHCLPIVSERADGRTTVTSLTFPPVALPGNHGDAHRTPCRAGSRVG</sequence>
<keyword evidence="3" id="KW-1185">Reference proteome</keyword>
<evidence type="ECO:0000313" key="3">
    <source>
        <dbReference type="Proteomes" id="UP001574673"/>
    </source>
</evidence>
<protein>
    <submittedName>
        <fullName evidence="2">Uncharacterized protein</fullName>
    </submittedName>
</protein>
<accession>A0ABV4UH45</accession>
<proteinExistence type="predicted"/>
<name>A0ABV4UH45_9RHOO</name>
<gene>
    <name evidence="2" type="ORF">ABCS64_11445</name>
</gene>
<reference evidence="3" key="1">
    <citation type="submission" date="2024-06" db="EMBL/GenBank/DDBJ databases">
        <title>Radixoralia hellwigii gen. nov., sp nov., isolated from a root canal in the human oral cavity.</title>
        <authorList>
            <person name="Bartsch S."/>
            <person name="Wittmer A."/>
            <person name="Schulz A.-K."/>
            <person name="Neumann-Schaal M."/>
            <person name="Wolf J."/>
            <person name="Gronow S."/>
            <person name="Tennert C."/>
            <person name="Haecker G."/>
            <person name="Cieplik F."/>
            <person name="Al-Ahmad A."/>
        </authorList>
    </citation>
    <scope>NUCLEOTIDE SEQUENCE [LARGE SCALE GENOMIC DNA]</scope>
    <source>
        <strain evidence="3">Wk13</strain>
    </source>
</reference>
<dbReference type="RefSeq" id="WP_418892019.1">
    <property type="nucleotide sequence ID" value="NZ_JBEUWX010000003.1"/>
</dbReference>
<evidence type="ECO:0000256" key="1">
    <source>
        <dbReference type="SAM" id="MobiDB-lite"/>
    </source>
</evidence>